<proteinExistence type="predicted"/>
<name>A0A485M6N0_9ZZZZ</name>
<protein>
    <submittedName>
        <fullName evidence="1">Uncharacterized protein</fullName>
    </submittedName>
</protein>
<organism evidence="1">
    <name type="scientific">anaerobic digester metagenome</name>
    <dbReference type="NCBI Taxonomy" id="1263854"/>
    <lineage>
        <taxon>unclassified sequences</taxon>
        <taxon>metagenomes</taxon>
        <taxon>ecological metagenomes</taxon>
    </lineage>
</organism>
<accession>A0A485M6N0</accession>
<dbReference type="AlphaFoldDB" id="A0A485M6N0"/>
<sequence length="70" mass="8023">MAGKIFYRERQKVKEGVKMPRFTLVAVAGVDLKIFARHLRKSELEHIASDIGAELIELKRGEKKDDEVEV</sequence>
<gene>
    <name evidence="1" type="ORF">SCFA_840014</name>
</gene>
<reference evidence="1" key="1">
    <citation type="submission" date="2019-03" db="EMBL/GenBank/DDBJ databases">
        <authorList>
            <person name="Hao L."/>
        </authorList>
    </citation>
    <scope>NUCLEOTIDE SEQUENCE</scope>
</reference>
<dbReference type="EMBL" id="CAADRM010000152">
    <property type="protein sequence ID" value="VFU18503.1"/>
    <property type="molecule type" value="Genomic_DNA"/>
</dbReference>
<evidence type="ECO:0000313" key="1">
    <source>
        <dbReference type="EMBL" id="VFU18503.1"/>
    </source>
</evidence>